<dbReference type="InterPro" id="IPR011006">
    <property type="entry name" value="CheY-like_superfamily"/>
</dbReference>
<reference evidence="5" key="1">
    <citation type="submission" date="2016-10" db="EMBL/GenBank/DDBJ databases">
        <authorList>
            <person name="Varghese N."/>
            <person name="Submissions S."/>
        </authorList>
    </citation>
    <scope>NUCLEOTIDE SEQUENCE [LARGE SCALE GENOMIC DNA]</scope>
    <source>
        <strain evidence="5">DSM 7165</strain>
    </source>
</reference>
<dbReference type="EMBL" id="FNYH01000011">
    <property type="protein sequence ID" value="SEI82366.1"/>
    <property type="molecule type" value="Genomic_DNA"/>
</dbReference>
<evidence type="ECO:0000259" key="2">
    <source>
        <dbReference type="PROSITE" id="PS50110"/>
    </source>
</evidence>
<dbReference type="SMART" id="SM00448">
    <property type="entry name" value="REC"/>
    <property type="match status" value="1"/>
</dbReference>
<feature type="modified residue" description="4-aspartylphosphate" evidence="1">
    <location>
        <position position="231"/>
    </location>
</feature>
<dbReference type="InterPro" id="IPR024181">
    <property type="entry name" value="Chemotax_regulator_CheV"/>
</dbReference>
<evidence type="ECO:0000256" key="1">
    <source>
        <dbReference type="PROSITE-ProRule" id="PRU00169"/>
    </source>
</evidence>
<dbReference type="Pfam" id="PF00072">
    <property type="entry name" value="Response_reg"/>
    <property type="match status" value="1"/>
</dbReference>
<dbReference type="GO" id="GO:0006935">
    <property type="term" value="P:chemotaxis"/>
    <property type="evidence" value="ECO:0007669"/>
    <property type="project" value="InterPro"/>
</dbReference>
<dbReference type="InterPro" id="IPR001789">
    <property type="entry name" value="Sig_transdc_resp-reg_receiver"/>
</dbReference>
<feature type="domain" description="Response regulatory" evidence="2">
    <location>
        <begin position="178"/>
        <end position="298"/>
    </location>
</feature>
<dbReference type="Gene3D" id="2.30.30.40">
    <property type="entry name" value="SH3 Domains"/>
    <property type="match status" value="1"/>
</dbReference>
<dbReference type="InterPro" id="IPR002545">
    <property type="entry name" value="CheW-lke_dom"/>
</dbReference>
<organism evidence="4 5">
    <name type="scientific">Allopseudospirillum japonicum</name>
    <dbReference type="NCBI Taxonomy" id="64971"/>
    <lineage>
        <taxon>Bacteria</taxon>
        <taxon>Pseudomonadati</taxon>
        <taxon>Pseudomonadota</taxon>
        <taxon>Gammaproteobacteria</taxon>
        <taxon>Oceanospirillales</taxon>
        <taxon>Oceanospirillaceae</taxon>
        <taxon>Allopseudospirillum</taxon>
    </lineage>
</organism>
<dbReference type="OrthoDB" id="9806105at2"/>
<dbReference type="GO" id="GO:0000160">
    <property type="term" value="P:phosphorelay signal transduction system"/>
    <property type="evidence" value="ECO:0007669"/>
    <property type="project" value="InterPro"/>
</dbReference>
<protein>
    <submittedName>
        <fullName evidence="4">Two-component system, chemotaxis family, response regulator CheV</fullName>
    </submittedName>
</protein>
<evidence type="ECO:0000259" key="3">
    <source>
        <dbReference type="PROSITE" id="PS50851"/>
    </source>
</evidence>
<dbReference type="PANTHER" id="PTHR47233">
    <property type="entry name" value="CHEMOTAXIS PROTEIN CHEV"/>
    <property type="match status" value="1"/>
</dbReference>
<dbReference type="Pfam" id="PF01584">
    <property type="entry name" value="CheW"/>
    <property type="match status" value="1"/>
</dbReference>
<keyword evidence="5" id="KW-1185">Reference proteome</keyword>
<dbReference type="Gene3D" id="2.40.50.180">
    <property type="entry name" value="CheA-289, Domain 4"/>
    <property type="match status" value="1"/>
</dbReference>
<feature type="domain" description="CheW-like" evidence="3">
    <location>
        <begin position="19"/>
        <end position="159"/>
    </location>
</feature>
<dbReference type="STRING" id="64971.SAMN05421831_11156"/>
<gene>
    <name evidence="4" type="ORF">SAMN05421831_11156</name>
</gene>
<dbReference type="PIRSF" id="PIRSF002867">
    <property type="entry name" value="CheV"/>
    <property type="match status" value="1"/>
</dbReference>
<dbReference type="PROSITE" id="PS50110">
    <property type="entry name" value="RESPONSE_REGULATORY"/>
    <property type="match status" value="1"/>
</dbReference>
<accession>A0A1H6TSY3</accession>
<sequence>MSSLFNTINQRTQIAGSNRFEVLLFRLGDHYLYGMNVFKVNKIIPRGRLQGRKNEQSGLLGLLNTQDYGTLPVFDLRHKIGKGALPASSIHNVVITEYNRQVLGFLVGAIEGIRNVEWQKVKHAPSHIGKDHFLTAVYVEENSIVQILDLEKFMEEQLHLKAQAEHAALGAKLDDDRLILVADDSKTALKFLVNSIKSMGLQVQACHNGQEAADWLAEHAQTQPPALVITDIEMPQMDGYTLTRTIREMPNMRQVPVILHTSLSGAFNQDMAKKVGANGLVAKFCAGDLTRLLLDHLGEVPCQEEAQALAATASP</sequence>
<keyword evidence="1" id="KW-0597">Phosphoprotein</keyword>
<evidence type="ECO:0000313" key="5">
    <source>
        <dbReference type="Proteomes" id="UP000242999"/>
    </source>
</evidence>
<dbReference type="InterPro" id="IPR036061">
    <property type="entry name" value="CheW-like_dom_sf"/>
</dbReference>
<dbReference type="AlphaFoldDB" id="A0A1H6TSY3"/>
<dbReference type="Gene3D" id="3.40.50.2300">
    <property type="match status" value="1"/>
</dbReference>
<evidence type="ECO:0000313" key="4">
    <source>
        <dbReference type="EMBL" id="SEI82366.1"/>
    </source>
</evidence>
<name>A0A1H6TSY3_9GAMM</name>
<dbReference type="PANTHER" id="PTHR47233:SF4">
    <property type="entry name" value="CHEMOTAXIS SIGNAL TRANSDUCTION PROTEIN"/>
    <property type="match status" value="1"/>
</dbReference>
<dbReference type="RefSeq" id="WP_093311440.1">
    <property type="nucleotide sequence ID" value="NZ_FNYH01000011.1"/>
</dbReference>
<dbReference type="PROSITE" id="PS50851">
    <property type="entry name" value="CHEW"/>
    <property type="match status" value="1"/>
</dbReference>
<dbReference type="Proteomes" id="UP000242999">
    <property type="component" value="Unassembled WGS sequence"/>
</dbReference>
<dbReference type="SUPFAM" id="SSF50341">
    <property type="entry name" value="CheW-like"/>
    <property type="match status" value="1"/>
</dbReference>
<proteinExistence type="predicted"/>
<dbReference type="SMART" id="SM00260">
    <property type="entry name" value="CheW"/>
    <property type="match status" value="1"/>
</dbReference>
<dbReference type="SUPFAM" id="SSF52172">
    <property type="entry name" value="CheY-like"/>
    <property type="match status" value="1"/>
</dbReference>